<dbReference type="SUPFAM" id="SSF47095">
    <property type="entry name" value="HMG-box"/>
    <property type="match status" value="2"/>
</dbReference>
<evidence type="ECO:0000256" key="3">
    <source>
        <dbReference type="SAM" id="MobiDB-lite"/>
    </source>
</evidence>
<dbReference type="STRING" id="86259.A0A4Z1PF06"/>
<dbReference type="Proteomes" id="UP000298493">
    <property type="component" value="Unassembled WGS sequence"/>
</dbReference>
<dbReference type="PROSITE" id="PS50118">
    <property type="entry name" value="HMG_BOX_2"/>
    <property type="match status" value="1"/>
</dbReference>
<feature type="domain" description="HMG box" evidence="4">
    <location>
        <begin position="260"/>
        <end position="305"/>
    </location>
</feature>
<keyword evidence="1 2" id="KW-0238">DNA-binding</keyword>
<dbReference type="PANTHER" id="PTHR48112">
    <property type="entry name" value="HIGH MOBILITY GROUP PROTEIN DSP1"/>
    <property type="match status" value="1"/>
</dbReference>
<dbReference type="SMART" id="SM00398">
    <property type="entry name" value="HMG"/>
    <property type="match status" value="2"/>
</dbReference>
<name>A0A4Z1PF06_9PEZI</name>
<evidence type="ECO:0000256" key="2">
    <source>
        <dbReference type="PROSITE-ProRule" id="PRU00267"/>
    </source>
</evidence>
<evidence type="ECO:0000259" key="4">
    <source>
        <dbReference type="PROSITE" id="PS50118"/>
    </source>
</evidence>
<reference evidence="5 6" key="1">
    <citation type="submission" date="2019-04" db="EMBL/GenBank/DDBJ databases">
        <title>High contiguity whole genome sequence and gene annotation resource for two Venturia nashicola isolates.</title>
        <authorList>
            <person name="Prokchorchik M."/>
            <person name="Won K."/>
            <person name="Lee Y."/>
            <person name="Choi E.D."/>
            <person name="Segonzac C."/>
            <person name="Sohn K.H."/>
        </authorList>
    </citation>
    <scope>NUCLEOTIDE SEQUENCE [LARGE SCALE GENOMIC DNA]</scope>
    <source>
        <strain evidence="5 6">PRI2</strain>
    </source>
</reference>
<evidence type="ECO:0000313" key="5">
    <source>
        <dbReference type="EMBL" id="TID21495.1"/>
    </source>
</evidence>
<keyword evidence="6" id="KW-1185">Reference proteome</keyword>
<evidence type="ECO:0000256" key="1">
    <source>
        <dbReference type="ARBA" id="ARBA00023125"/>
    </source>
</evidence>
<dbReference type="Gene3D" id="1.10.30.10">
    <property type="entry name" value="High mobility group box domain"/>
    <property type="match status" value="2"/>
</dbReference>
<dbReference type="EMBL" id="SNSC02000009">
    <property type="protein sequence ID" value="TID21495.1"/>
    <property type="molecule type" value="Genomic_DNA"/>
</dbReference>
<protein>
    <recommendedName>
        <fullName evidence="4">HMG box domain-containing protein</fullName>
    </recommendedName>
</protein>
<dbReference type="PANTHER" id="PTHR48112:SF22">
    <property type="entry name" value="MITOCHONDRIAL TRANSCRIPTION FACTOR A, ISOFORM B"/>
    <property type="match status" value="1"/>
</dbReference>
<keyword evidence="2" id="KW-0539">Nucleus</keyword>
<feature type="compositionally biased region" description="Basic residues" evidence="3">
    <location>
        <begin position="61"/>
        <end position="119"/>
    </location>
</feature>
<proteinExistence type="predicted"/>
<sequence length="337" mass="36939">MLRYNAFTRVAAGAVQASSSKHVVHLTRTLHHLSLSSKLAPVSALSGTMARSFATKVVKKKTTIKAKAKTPVKKKKTPAKPAAKAKKSPAKKKKKTPVRKKAVKKKKKVAAKPKKPKKRVLTEAQKAKAAKTKALNQIKDLKKTALLGTLPKIAPETAWTVFVSEKSKGTHGIATGIMKATSEQYKALTASELEHYNHVANQNKAANEKAYVRWVNSYTPEQIRVANIARTTLKRKVTAGAPGTARGLKVLYKIKDERQPKRPSAAYIFFYTERRASHDTKNISLGDVVKLITKEWNALGPAEKKASDHTSKARYVREFQSVYGHPAPLASAPKVAA</sequence>
<feature type="DNA-binding region" description="HMG box" evidence="2">
    <location>
        <begin position="260"/>
        <end position="305"/>
    </location>
</feature>
<dbReference type="Pfam" id="PF09011">
    <property type="entry name" value="HMG_box_2"/>
    <property type="match status" value="1"/>
</dbReference>
<comment type="caution">
    <text evidence="5">The sequence shown here is derived from an EMBL/GenBank/DDBJ whole genome shotgun (WGS) entry which is preliminary data.</text>
</comment>
<evidence type="ECO:0000313" key="6">
    <source>
        <dbReference type="Proteomes" id="UP000298493"/>
    </source>
</evidence>
<dbReference type="InterPro" id="IPR036910">
    <property type="entry name" value="HMG_box_dom_sf"/>
</dbReference>
<feature type="region of interest" description="Disordered" evidence="3">
    <location>
        <begin position="61"/>
        <end position="124"/>
    </location>
</feature>
<gene>
    <name evidence="5" type="ORF">E6O75_ATG04890</name>
</gene>
<dbReference type="GO" id="GO:0003677">
    <property type="term" value="F:DNA binding"/>
    <property type="evidence" value="ECO:0007669"/>
    <property type="project" value="UniProtKB-UniRule"/>
</dbReference>
<dbReference type="GO" id="GO:0005634">
    <property type="term" value="C:nucleus"/>
    <property type="evidence" value="ECO:0007669"/>
    <property type="project" value="UniProtKB-UniRule"/>
</dbReference>
<dbReference type="InterPro" id="IPR009071">
    <property type="entry name" value="HMG_box_dom"/>
</dbReference>
<accession>A0A4Z1PF06</accession>
<dbReference type="AlphaFoldDB" id="A0A4Z1PF06"/>
<dbReference type="InterPro" id="IPR050342">
    <property type="entry name" value="HMGB"/>
</dbReference>
<organism evidence="5 6">
    <name type="scientific">Venturia nashicola</name>
    <dbReference type="NCBI Taxonomy" id="86259"/>
    <lineage>
        <taxon>Eukaryota</taxon>
        <taxon>Fungi</taxon>
        <taxon>Dikarya</taxon>
        <taxon>Ascomycota</taxon>
        <taxon>Pezizomycotina</taxon>
        <taxon>Dothideomycetes</taxon>
        <taxon>Pleosporomycetidae</taxon>
        <taxon>Venturiales</taxon>
        <taxon>Venturiaceae</taxon>
        <taxon>Venturia</taxon>
    </lineage>
</organism>